<feature type="non-terminal residue" evidence="1">
    <location>
        <position position="82"/>
    </location>
</feature>
<gene>
    <name evidence="1" type="ORF">B0H17DRAFT_911239</name>
</gene>
<name>A0AAD7GBK0_MYCRO</name>
<dbReference type="AlphaFoldDB" id="A0AAD7GBK0"/>
<sequence length="82" mass="9080">AIIVVGKYAHKERGQLILGQDKAMVEVPSGTTLIFPSGTKHFSFAAVAPHETRYLFRQYCDAVVIRWIQKGSLSDAEFEALA</sequence>
<organism evidence="1 2">
    <name type="scientific">Mycena rosella</name>
    <name type="common">Pink bonnet</name>
    <name type="synonym">Agaricus rosellus</name>
    <dbReference type="NCBI Taxonomy" id="1033263"/>
    <lineage>
        <taxon>Eukaryota</taxon>
        <taxon>Fungi</taxon>
        <taxon>Dikarya</taxon>
        <taxon>Basidiomycota</taxon>
        <taxon>Agaricomycotina</taxon>
        <taxon>Agaricomycetes</taxon>
        <taxon>Agaricomycetidae</taxon>
        <taxon>Agaricales</taxon>
        <taxon>Marasmiineae</taxon>
        <taxon>Mycenaceae</taxon>
        <taxon>Mycena</taxon>
    </lineage>
</organism>
<proteinExistence type="predicted"/>
<dbReference type="Proteomes" id="UP001221757">
    <property type="component" value="Unassembled WGS sequence"/>
</dbReference>
<reference evidence="1" key="1">
    <citation type="submission" date="2023-03" db="EMBL/GenBank/DDBJ databases">
        <title>Massive genome expansion in bonnet fungi (Mycena s.s.) driven by repeated elements and novel gene families across ecological guilds.</title>
        <authorList>
            <consortium name="Lawrence Berkeley National Laboratory"/>
            <person name="Harder C.B."/>
            <person name="Miyauchi S."/>
            <person name="Viragh M."/>
            <person name="Kuo A."/>
            <person name="Thoen E."/>
            <person name="Andreopoulos B."/>
            <person name="Lu D."/>
            <person name="Skrede I."/>
            <person name="Drula E."/>
            <person name="Henrissat B."/>
            <person name="Morin E."/>
            <person name="Kohler A."/>
            <person name="Barry K."/>
            <person name="LaButti K."/>
            <person name="Morin E."/>
            <person name="Salamov A."/>
            <person name="Lipzen A."/>
            <person name="Mereny Z."/>
            <person name="Hegedus B."/>
            <person name="Baldrian P."/>
            <person name="Stursova M."/>
            <person name="Weitz H."/>
            <person name="Taylor A."/>
            <person name="Grigoriev I.V."/>
            <person name="Nagy L.G."/>
            <person name="Martin F."/>
            <person name="Kauserud H."/>
        </authorList>
    </citation>
    <scope>NUCLEOTIDE SEQUENCE</scope>
    <source>
        <strain evidence="1">CBHHK067</strain>
    </source>
</reference>
<keyword evidence="2" id="KW-1185">Reference proteome</keyword>
<accession>A0AAD7GBK0</accession>
<dbReference type="EMBL" id="JARKIE010000160">
    <property type="protein sequence ID" value="KAJ7673624.1"/>
    <property type="molecule type" value="Genomic_DNA"/>
</dbReference>
<evidence type="ECO:0000313" key="2">
    <source>
        <dbReference type="Proteomes" id="UP001221757"/>
    </source>
</evidence>
<comment type="caution">
    <text evidence="1">The sequence shown here is derived from an EMBL/GenBank/DDBJ whole genome shotgun (WGS) entry which is preliminary data.</text>
</comment>
<evidence type="ECO:0000313" key="1">
    <source>
        <dbReference type="EMBL" id="KAJ7673624.1"/>
    </source>
</evidence>
<protein>
    <submittedName>
        <fullName evidence="1">Uncharacterized protein</fullName>
    </submittedName>
</protein>
<feature type="non-terminal residue" evidence="1">
    <location>
        <position position="1"/>
    </location>
</feature>